<dbReference type="Proteomes" id="UP000186583">
    <property type="component" value="Unassembled WGS sequence"/>
</dbReference>
<dbReference type="EMBL" id="MPGH01000135">
    <property type="protein sequence ID" value="OLN86145.1"/>
    <property type="molecule type" value="Genomic_DNA"/>
</dbReference>
<evidence type="ECO:0000313" key="3">
    <source>
        <dbReference type="EMBL" id="OLN86145.1"/>
    </source>
</evidence>
<dbReference type="InterPro" id="IPR050114">
    <property type="entry name" value="UPF0173_UPF0282_UlaG_hydrolase"/>
</dbReference>
<dbReference type="OrthoDB" id="332863at2759"/>
<dbReference type="InterPro" id="IPR036866">
    <property type="entry name" value="RibonucZ/Hydroxyglut_hydro"/>
</dbReference>
<dbReference type="AlphaFoldDB" id="A0A1Q8RP78"/>
<dbReference type="GO" id="GO:0016787">
    <property type="term" value="F:hydrolase activity"/>
    <property type="evidence" value="ECO:0007669"/>
    <property type="project" value="UniProtKB-KW"/>
</dbReference>
<gene>
    <name evidence="3" type="ORF">CCHL11_05310</name>
</gene>
<evidence type="ECO:0000313" key="4">
    <source>
        <dbReference type="Proteomes" id="UP000186583"/>
    </source>
</evidence>
<keyword evidence="1" id="KW-0378">Hydrolase</keyword>
<reference evidence="3 4" key="1">
    <citation type="submission" date="2016-11" db="EMBL/GenBank/DDBJ databases">
        <title>Draft Genome Assembly of Colletotrichum chlorophyti a pathogen of herbaceous plants.</title>
        <authorList>
            <person name="Gan P."/>
            <person name="Narusaka M."/>
            <person name="Tsushima A."/>
            <person name="Narusaka Y."/>
            <person name="Takano Y."/>
            <person name="Shirasu K."/>
        </authorList>
    </citation>
    <scope>NUCLEOTIDE SEQUENCE [LARGE SCALE GENOMIC DNA]</scope>
    <source>
        <strain evidence="3 4">NTL11</strain>
    </source>
</reference>
<dbReference type="InterPro" id="IPR001279">
    <property type="entry name" value="Metallo-B-lactamas"/>
</dbReference>
<proteinExistence type="predicted"/>
<comment type="caution">
    <text evidence="3">The sequence shown here is derived from an EMBL/GenBank/DDBJ whole genome shotgun (WGS) entry which is preliminary data.</text>
</comment>
<feature type="domain" description="Metallo-beta-lactamase" evidence="2">
    <location>
        <begin position="28"/>
        <end position="227"/>
    </location>
</feature>
<evidence type="ECO:0000256" key="1">
    <source>
        <dbReference type="ARBA" id="ARBA00022801"/>
    </source>
</evidence>
<dbReference type="PANTHER" id="PTHR43546:SF9">
    <property type="entry name" value="L-ASCORBATE-6-PHOSPHATE LACTONASE ULAG-RELATED"/>
    <property type="match status" value="1"/>
</dbReference>
<dbReference type="PANTHER" id="PTHR43546">
    <property type="entry name" value="UPF0173 METAL-DEPENDENT HYDROLASE MJ1163-RELATED"/>
    <property type="match status" value="1"/>
</dbReference>
<organism evidence="3 4">
    <name type="scientific">Colletotrichum chlorophyti</name>
    <dbReference type="NCBI Taxonomy" id="708187"/>
    <lineage>
        <taxon>Eukaryota</taxon>
        <taxon>Fungi</taxon>
        <taxon>Dikarya</taxon>
        <taxon>Ascomycota</taxon>
        <taxon>Pezizomycotina</taxon>
        <taxon>Sordariomycetes</taxon>
        <taxon>Hypocreomycetidae</taxon>
        <taxon>Glomerellales</taxon>
        <taxon>Glomerellaceae</taxon>
        <taxon>Colletotrichum</taxon>
    </lineage>
</organism>
<evidence type="ECO:0000259" key="2">
    <source>
        <dbReference type="Pfam" id="PF12706"/>
    </source>
</evidence>
<keyword evidence="4" id="KW-1185">Reference proteome</keyword>
<dbReference type="Pfam" id="PF12706">
    <property type="entry name" value="Lactamase_B_2"/>
    <property type="match status" value="1"/>
</dbReference>
<dbReference type="STRING" id="708187.A0A1Q8RP78"/>
<dbReference type="SUPFAM" id="SSF56281">
    <property type="entry name" value="Metallo-hydrolase/oxidoreductase"/>
    <property type="match status" value="1"/>
</dbReference>
<accession>A0A1Q8RP78</accession>
<sequence length="265" mass="28571">MPTPTFNSSLTITHITTATAILEIDGINLLTDPFFSPAGTEYDVGIAVLKNSEGPALGLLDLPVIDAVLLSHEDHFDNLDELGRRLLDGRRVLTTVDGARKLAPRPGVQGLRPWETVALNLGGTEFKVTGTPCEHLPGGEVTGFLLTAAHFGQTNGLPNAIYFSGDTVYIEELARIRSKFHVSVALLNIGAATAPVSDPPLQITLDGKQAARLFRDIGADILVPMHYESWGHFTENGDQLRKAFEEEGIAESVCWLVPGVPKKVL</sequence>
<name>A0A1Q8RP78_9PEZI</name>
<protein>
    <recommendedName>
        <fullName evidence="2">Metallo-beta-lactamase domain-containing protein</fullName>
    </recommendedName>
</protein>
<dbReference type="Gene3D" id="3.60.15.10">
    <property type="entry name" value="Ribonuclease Z/Hydroxyacylglutathione hydrolase-like"/>
    <property type="match status" value="1"/>
</dbReference>